<dbReference type="OrthoDB" id="6293209at2"/>
<evidence type="ECO:0000313" key="2">
    <source>
        <dbReference type="EMBL" id="KZN48186.1"/>
    </source>
</evidence>
<organism evidence="2 3">
    <name type="scientific">Pseudoalteromonas luteoviolacea H33</name>
    <dbReference type="NCBI Taxonomy" id="1365251"/>
    <lineage>
        <taxon>Bacteria</taxon>
        <taxon>Pseudomonadati</taxon>
        <taxon>Pseudomonadota</taxon>
        <taxon>Gammaproteobacteria</taxon>
        <taxon>Alteromonadales</taxon>
        <taxon>Pseudoalteromonadaceae</taxon>
        <taxon>Pseudoalteromonas</taxon>
    </lineage>
</organism>
<feature type="chain" id="PRO_5007884965" evidence="1">
    <location>
        <begin position="21"/>
        <end position="132"/>
    </location>
</feature>
<dbReference type="Proteomes" id="UP000076503">
    <property type="component" value="Unassembled WGS sequence"/>
</dbReference>
<feature type="signal peptide" evidence="1">
    <location>
        <begin position="1"/>
        <end position="20"/>
    </location>
</feature>
<dbReference type="PROSITE" id="PS51257">
    <property type="entry name" value="PROKAR_LIPOPROTEIN"/>
    <property type="match status" value="1"/>
</dbReference>
<protein>
    <submittedName>
        <fullName evidence="2">Uncharacterized protein</fullName>
    </submittedName>
</protein>
<dbReference type="RefSeq" id="WP_063363192.1">
    <property type="nucleotide sequence ID" value="NZ_AUXZ01000093.1"/>
</dbReference>
<evidence type="ECO:0000313" key="3">
    <source>
        <dbReference type="Proteomes" id="UP000076503"/>
    </source>
</evidence>
<sequence>MKKRYLLAIAASALSFNSFASSVSCYVDTMAFDEYREGSCWGGEHYPGFSPNVAFKVNADKPVSKVDWVFSGRYSNVRGGTCSSTTCLVDVYQGEGEVTACVNRIYYKDYTWKKVNWCANAFYYYTDGGIPH</sequence>
<evidence type="ECO:0000256" key="1">
    <source>
        <dbReference type="SAM" id="SignalP"/>
    </source>
</evidence>
<accession>A0A167CXR5</accession>
<reference evidence="2 3" key="1">
    <citation type="submission" date="2013-07" db="EMBL/GenBank/DDBJ databases">
        <title>Comparative Genomic and Metabolomic Analysis of Twelve Strains of Pseudoalteromonas luteoviolacea.</title>
        <authorList>
            <person name="Vynne N.G."/>
            <person name="Mansson M."/>
            <person name="Gram L."/>
        </authorList>
    </citation>
    <scope>NUCLEOTIDE SEQUENCE [LARGE SCALE GENOMIC DNA]</scope>
    <source>
        <strain evidence="2 3">H33</strain>
    </source>
</reference>
<name>A0A167CXR5_9GAMM</name>
<keyword evidence="1" id="KW-0732">Signal</keyword>
<proteinExistence type="predicted"/>
<dbReference type="PATRIC" id="fig|1365251.3.peg.3927"/>
<dbReference type="AlphaFoldDB" id="A0A167CXR5"/>
<dbReference type="EMBL" id="AUXZ01000093">
    <property type="protein sequence ID" value="KZN48186.1"/>
    <property type="molecule type" value="Genomic_DNA"/>
</dbReference>
<gene>
    <name evidence="2" type="ORF">N476_22290</name>
</gene>
<comment type="caution">
    <text evidence="2">The sequence shown here is derived from an EMBL/GenBank/DDBJ whole genome shotgun (WGS) entry which is preliminary data.</text>
</comment>